<feature type="region of interest" description="Disordered" evidence="6">
    <location>
        <begin position="598"/>
        <end position="647"/>
    </location>
</feature>
<dbReference type="PROSITE" id="PS51635">
    <property type="entry name" value="PNPLA"/>
    <property type="match status" value="1"/>
</dbReference>
<dbReference type="SUPFAM" id="SSF52151">
    <property type="entry name" value="FabD/lysophospholipase-like"/>
    <property type="match status" value="1"/>
</dbReference>
<comment type="function">
    <text evidence="5">Lipid hydrolase.</text>
</comment>
<dbReference type="CDD" id="cd07230">
    <property type="entry name" value="Pat_TGL4-5_like"/>
    <property type="match status" value="1"/>
</dbReference>
<evidence type="ECO:0000256" key="6">
    <source>
        <dbReference type="SAM" id="MobiDB-lite"/>
    </source>
</evidence>
<evidence type="ECO:0000256" key="1">
    <source>
        <dbReference type="ARBA" id="ARBA00022801"/>
    </source>
</evidence>
<evidence type="ECO:0000313" key="8">
    <source>
        <dbReference type="EMBL" id="AMD21042.1"/>
    </source>
</evidence>
<dbReference type="InterPro" id="IPR050301">
    <property type="entry name" value="NTE"/>
</dbReference>
<sequence>MGELRGEASEDFAQAWSRRSAPITQNFIHRYYDYLRQNASEAKTEELKAPKFLGCIRYTLQKLGIWRTDNIIVDKLLQEKEHATSYDDWLAASVRLDELTQKERWKQEEESSLYDWSLVKYYTEKMRAAREKEDWRQLLYIIRTTWVRDLGNICNVNLYRHSHVGTKYIVEEYLEESKRSLHELVYKSNLDVKYMLSTLIQTRKNIGRTALVLSGGSTFGLFHVGVLSTLFDQDLVPRVISGTSAGAMIASIMCVHHKHELRDLVSDLLERDFNIFQDDSQKSSKENFFIKLSRFLKNGTWFSNKNLIDTMMGFLGDLTFREAYNRTGKILSITVSPESLHEQPRLLNYLTAPNVLIWSAVCASCSVPGVFPSSTIYEKDPKTNKTTEWNSSSVKFVDGSVDNDLPIAKLSEMFNVDHIIACQVNIHVFPFLKLSLSCVGGEVQDEFSARLKQNLSAVYNFCVNEVIHLLELGSEVGIARNFFSKSASVLSQQYSGDITILPNLTMLFRIGELLTNPTKEFLLREAVNGARATWPKISIIKNHCEQEFELDRVINYLKGKLISNPSQTRGPFQIVDSSISLINSPIIYHQDHYPTVRGLADTPRIRGNPSDRLVRRLTSYRPLPSHGSRAKQKKRRKSESSSAGLGSPELYLERSVSGSTFVQQSMTPLAIGNNTMSSEAKRIPSNRYNSLSAGRKSSSSGGKSGADYANSDTPLKKDYSITTEQKAKNFLPDDLSLHTNVSPELNLDDVPSATEQIQVQNEQNCLFNQGKKSVVKEVSPNSDEEFTFAMDDTDHIIAGL</sequence>
<feature type="region of interest" description="Disordered" evidence="6">
    <location>
        <begin position="673"/>
        <end position="715"/>
    </location>
</feature>
<evidence type="ECO:0000256" key="3">
    <source>
        <dbReference type="ARBA" id="ARBA00023098"/>
    </source>
</evidence>
<feature type="active site" description="Nucleophile" evidence="4">
    <location>
        <position position="244"/>
    </location>
</feature>
<dbReference type="RefSeq" id="XP_017988038.1">
    <property type="nucleotide sequence ID" value="XM_018132681.1"/>
</dbReference>
<feature type="active site" description="Proton acceptor" evidence="4">
    <location>
        <position position="398"/>
    </location>
</feature>
<dbReference type="AlphaFoldDB" id="A0A0X8HT89"/>
<feature type="domain" description="PNPLA" evidence="7">
    <location>
        <begin position="211"/>
        <end position="411"/>
    </location>
</feature>
<keyword evidence="9" id="KW-1185">Reference proteome</keyword>
<dbReference type="GeneID" id="28724318"/>
<keyword evidence="3 4" id="KW-0443">Lipid metabolism</keyword>
<keyword evidence="2 4" id="KW-0442">Lipid degradation</keyword>
<feature type="compositionally biased region" description="Low complexity" evidence="6">
    <location>
        <begin position="690"/>
        <end position="701"/>
    </location>
</feature>
<protein>
    <recommendedName>
        <fullName evidence="5">Patatin-like phospholipase domain-containing protein</fullName>
        <ecNumber evidence="5">3.1.1.-</ecNumber>
    </recommendedName>
</protein>
<dbReference type="GO" id="GO:0016042">
    <property type="term" value="P:lipid catabolic process"/>
    <property type="evidence" value="ECO:0007669"/>
    <property type="project" value="UniProtKB-UniRule"/>
</dbReference>
<evidence type="ECO:0000256" key="5">
    <source>
        <dbReference type="RuleBase" id="RU362055"/>
    </source>
</evidence>
<gene>
    <name evidence="8" type="ORF">AW171_hschr52975</name>
</gene>
<dbReference type="STRING" id="45286.A0A0X8HT89"/>
<dbReference type="GO" id="GO:0016020">
    <property type="term" value="C:membrane"/>
    <property type="evidence" value="ECO:0007669"/>
    <property type="project" value="UniProtKB-SubCell"/>
</dbReference>
<comment type="similarity">
    <text evidence="5">Belongs to the PLPL family.</text>
</comment>
<dbReference type="OrthoDB" id="10049244at2759"/>
<dbReference type="InterPro" id="IPR016035">
    <property type="entry name" value="Acyl_Trfase/lysoPLipase"/>
</dbReference>
<reference evidence="8 9" key="1">
    <citation type="submission" date="2016-01" db="EMBL/GenBank/DDBJ databases">
        <title>Genome sequence of the yeast Holleya sinecauda.</title>
        <authorList>
            <person name="Dietrich F.S."/>
        </authorList>
    </citation>
    <scope>NUCLEOTIDE SEQUENCE [LARGE SCALE GENOMIC DNA]</scope>
    <source>
        <strain evidence="8 9">ATCC 58844</strain>
    </source>
</reference>
<organism evidence="8 9">
    <name type="scientific">Eremothecium sinecaudum</name>
    <dbReference type="NCBI Taxonomy" id="45286"/>
    <lineage>
        <taxon>Eukaryota</taxon>
        <taxon>Fungi</taxon>
        <taxon>Dikarya</taxon>
        <taxon>Ascomycota</taxon>
        <taxon>Saccharomycotina</taxon>
        <taxon>Saccharomycetes</taxon>
        <taxon>Saccharomycetales</taxon>
        <taxon>Saccharomycetaceae</taxon>
        <taxon>Eremothecium</taxon>
    </lineage>
</organism>
<evidence type="ECO:0000313" key="9">
    <source>
        <dbReference type="Proteomes" id="UP000243052"/>
    </source>
</evidence>
<feature type="compositionally biased region" description="Basic residues" evidence="6">
    <location>
        <begin position="628"/>
        <end position="637"/>
    </location>
</feature>
<dbReference type="GO" id="GO:0004806">
    <property type="term" value="F:triacylglycerol lipase activity"/>
    <property type="evidence" value="ECO:0007669"/>
    <property type="project" value="InterPro"/>
</dbReference>
<proteinExistence type="inferred from homology"/>
<dbReference type="Proteomes" id="UP000243052">
    <property type="component" value="Chromosome v"/>
</dbReference>
<evidence type="ECO:0000256" key="4">
    <source>
        <dbReference type="PROSITE-ProRule" id="PRU01161"/>
    </source>
</evidence>
<comment type="caution">
    <text evidence="4">Lacks conserved residue(s) required for the propagation of feature annotation.</text>
</comment>
<dbReference type="EC" id="3.1.1.-" evidence="5"/>
<comment type="subcellular location">
    <subcellularLocation>
        <location evidence="5">Membrane</location>
        <topology evidence="5">Single-pass membrane protein</topology>
    </subcellularLocation>
</comment>
<dbReference type="Pfam" id="PF01734">
    <property type="entry name" value="Patatin"/>
    <property type="match status" value="1"/>
</dbReference>
<name>A0A0X8HT89_9SACH</name>
<dbReference type="PANTHER" id="PTHR14226:SF10">
    <property type="entry name" value="TRIACYLGLYCEROL LIPASE 4-RELATED"/>
    <property type="match status" value="1"/>
</dbReference>
<dbReference type="FunFam" id="3.40.1090.10:FF:000036">
    <property type="entry name" value="Patatin-like phospholipase domain-containing protein"/>
    <property type="match status" value="1"/>
</dbReference>
<evidence type="ECO:0000259" key="7">
    <source>
        <dbReference type="PROSITE" id="PS51635"/>
    </source>
</evidence>
<feature type="short sequence motif" description="GXSXG" evidence="4">
    <location>
        <begin position="242"/>
        <end position="246"/>
    </location>
</feature>
<dbReference type="InterPro" id="IPR021771">
    <property type="entry name" value="Triacylglycerol_lipase_N"/>
</dbReference>
<dbReference type="PANTHER" id="PTHR14226">
    <property type="entry name" value="NEUROPATHY TARGET ESTERASE/SWISS CHEESE D.MELANOGASTER"/>
    <property type="match status" value="1"/>
</dbReference>
<accession>A0A0X8HT89</accession>
<evidence type="ECO:0000256" key="2">
    <source>
        <dbReference type="ARBA" id="ARBA00022963"/>
    </source>
</evidence>
<dbReference type="Gene3D" id="3.40.1090.10">
    <property type="entry name" value="Cytosolic phospholipase A2 catalytic domain"/>
    <property type="match status" value="1"/>
</dbReference>
<keyword evidence="1 4" id="KW-0378">Hydrolase</keyword>
<dbReference type="EMBL" id="CP014245">
    <property type="protein sequence ID" value="AMD21042.1"/>
    <property type="molecule type" value="Genomic_DNA"/>
</dbReference>
<dbReference type="GO" id="GO:0006641">
    <property type="term" value="P:triglyceride metabolic process"/>
    <property type="evidence" value="ECO:0007669"/>
    <property type="project" value="UniProtKB-ARBA"/>
</dbReference>
<dbReference type="InterPro" id="IPR002641">
    <property type="entry name" value="PNPLA_dom"/>
</dbReference>
<dbReference type="Pfam" id="PF11815">
    <property type="entry name" value="DUF3336"/>
    <property type="match status" value="1"/>
</dbReference>